<proteinExistence type="predicted"/>
<name>A0ABT8ZQ16_9SPHN</name>
<dbReference type="Proteomes" id="UP001176471">
    <property type="component" value="Unassembled WGS sequence"/>
</dbReference>
<keyword evidence="2" id="KW-1185">Reference proteome</keyword>
<reference evidence="1" key="1">
    <citation type="submission" date="2023-07" db="EMBL/GenBank/DDBJ databases">
        <title>Bacterial whole genome sequence for Sphingobium sp. HBC34.</title>
        <authorList>
            <person name="Le V."/>
            <person name="Ko S.-R."/>
            <person name="Ahn C.-Y."/>
            <person name="Oh H.-M."/>
        </authorList>
    </citation>
    <scope>NUCLEOTIDE SEQUENCE</scope>
    <source>
        <strain evidence="1">HBC34</strain>
    </source>
</reference>
<protein>
    <submittedName>
        <fullName evidence="1">Uncharacterized protein</fullName>
    </submittedName>
</protein>
<comment type="caution">
    <text evidence="1">The sequence shown here is derived from an EMBL/GenBank/DDBJ whole genome shotgun (WGS) entry which is preliminary data.</text>
</comment>
<dbReference type="RefSeq" id="WP_304536957.1">
    <property type="nucleotide sequence ID" value="NZ_JAUQOM010000009.1"/>
</dbReference>
<gene>
    <name evidence="1" type="ORF">Q4610_15940</name>
</gene>
<evidence type="ECO:0000313" key="1">
    <source>
        <dbReference type="EMBL" id="MDO7836538.1"/>
    </source>
</evidence>
<evidence type="ECO:0000313" key="2">
    <source>
        <dbReference type="Proteomes" id="UP001176471"/>
    </source>
</evidence>
<accession>A0ABT8ZQ16</accession>
<sequence length="111" mass="11860">MSVTLDKQKRLHFDLTNVGLRAHATAAGLLQLCMELRRAGVLDGPAVERIKDAIACDIEVSAPRSVATAEYRRDIKARLDKLFAGEEKIGTADALAFGAGVPDDSVCQGHA</sequence>
<dbReference type="EMBL" id="JAUQOM010000009">
    <property type="protein sequence ID" value="MDO7836538.1"/>
    <property type="molecule type" value="Genomic_DNA"/>
</dbReference>
<organism evidence="1 2">
    <name type="scientific">Sphingobium cyanobacteriorum</name>
    <dbReference type="NCBI Taxonomy" id="3063954"/>
    <lineage>
        <taxon>Bacteria</taxon>
        <taxon>Pseudomonadati</taxon>
        <taxon>Pseudomonadota</taxon>
        <taxon>Alphaproteobacteria</taxon>
        <taxon>Sphingomonadales</taxon>
        <taxon>Sphingomonadaceae</taxon>
        <taxon>Sphingobium</taxon>
    </lineage>
</organism>